<protein>
    <submittedName>
        <fullName evidence="1">Uncharacterized protein</fullName>
    </submittedName>
</protein>
<sequence length="86" mass="9571">MQNSFILTSALQQTSASGLGLQETRPALAQLPVTPSALVEENINEGTRFSPKLHRDLIQEIQTSLDEQFDLLTPPCYQQSLSPRFI</sequence>
<organism evidence="1 2">
    <name type="scientific">Shewanella psychrophila</name>
    <dbReference type="NCBI Taxonomy" id="225848"/>
    <lineage>
        <taxon>Bacteria</taxon>
        <taxon>Pseudomonadati</taxon>
        <taxon>Pseudomonadota</taxon>
        <taxon>Gammaproteobacteria</taxon>
        <taxon>Alteromonadales</taxon>
        <taxon>Shewanellaceae</taxon>
        <taxon>Shewanella</taxon>
    </lineage>
</organism>
<dbReference type="OrthoDB" id="9995386at2"/>
<gene>
    <name evidence="1" type="ORF">Sps_01081</name>
</gene>
<dbReference type="KEGG" id="spsw:Sps_01081"/>
<accession>A0A1S6HL92</accession>
<dbReference type="STRING" id="225848.Sps_01081"/>
<dbReference type="RefSeq" id="WP_077751584.1">
    <property type="nucleotide sequence ID" value="NZ_CP014782.1"/>
</dbReference>
<proteinExistence type="predicted"/>
<dbReference type="EMBL" id="CP014782">
    <property type="protein sequence ID" value="AQS36268.1"/>
    <property type="molecule type" value="Genomic_DNA"/>
</dbReference>
<name>A0A1S6HL92_9GAMM</name>
<dbReference type="AlphaFoldDB" id="A0A1S6HL92"/>
<evidence type="ECO:0000313" key="2">
    <source>
        <dbReference type="Proteomes" id="UP000189545"/>
    </source>
</evidence>
<dbReference type="Proteomes" id="UP000189545">
    <property type="component" value="Chromosome"/>
</dbReference>
<evidence type="ECO:0000313" key="1">
    <source>
        <dbReference type="EMBL" id="AQS36268.1"/>
    </source>
</evidence>
<reference evidence="1 2" key="1">
    <citation type="submission" date="2016-03" db="EMBL/GenBank/DDBJ databases">
        <title>Complete genome sequence of Shewanella psychrophila WP2, a deep sea bacterium isolated from west Pacific sediment.</title>
        <authorList>
            <person name="Xu G."/>
            <person name="Jian H."/>
        </authorList>
    </citation>
    <scope>NUCLEOTIDE SEQUENCE [LARGE SCALE GENOMIC DNA]</scope>
    <source>
        <strain evidence="1 2">WP2</strain>
    </source>
</reference>
<keyword evidence="2" id="KW-1185">Reference proteome</keyword>